<protein>
    <submittedName>
        <fullName evidence="1">Uncharacterized protein</fullName>
    </submittedName>
</protein>
<accession>A0A7J6W050</accession>
<name>A0A7J6W050_THATH</name>
<organism evidence="1 2">
    <name type="scientific">Thalictrum thalictroides</name>
    <name type="common">Rue-anemone</name>
    <name type="synonym">Anemone thalictroides</name>
    <dbReference type="NCBI Taxonomy" id="46969"/>
    <lineage>
        <taxon>Eukaryota</taxon>
        <taxon>Viridiplantae</taxon>
        <taxon>Streptophyta</taxon>
        <taxon>Embryophyta</taxon>
        <taxon>Tracheophyta</taxon>
        <taxon>Spermatophyta</taxon>
        <taxon>Magnoliopsida</taxon>
        <taxon>Ranunculales</taxon>
        <taxon>Ranunculaceae</taxon>
        <taxon>Thalictroideae</taxon>
        <taxon>Thalictrum</taxon>
    </lineage>
</organism>
<comment type="caution">
    <text evidence="1">The sequence shown here is derived from an EMBL/GenBank/DDBJ whole genome shotgun (WGS) entry which is preliminary data.</text>
</comment>
<dbReference type="AlphaFoldDB" id="A0A7J6W050"/>
<keyword evidence="2" id="KW-1185">Reference proteome</keyword>
<sequence>MKKWYVELVCLAIKRWCVRFSSVILILKYIPLSLRCWIRASFAESPRFCSLLKEAFKLYISYGWSGVVVISRRSIYSTCLCCVEI</sequence>
<evidence type="ECO:0000313" key="2">
    <source>
        <dbReference type="Proteomes" id="UP000554482"/>
    </source>
</evidence>
<dbReference type="Proteomes" id="UP000554482">
    <property type="component" value="Unassembled WGS sequence"/>
</dbReference>
<dbReference type="EMBL" id="JABWDY010024069">
    <property type="protein sequence ID" value="KAF5190521.1"/>
    <property type="molecule type" value="Genomic_DNA"/>
</dbReference>
<proteinExistence type="predicted"/>
<gene>
    <name evidence="1" type="ORF">FRX31_019893</name>
</gene>
<evidence type="ECO:0000313" key="1">
    <source>
        <dbReference type="EMBL" id="KAF5190521.1"/>
    </source>
</evidence>
<reference evidence="1 2" key="1">
    <citation type="submission" date="2020-06" db="EMBL/GenBank/DDBJ databases">
        <title>Transcriptomic and genomic resources for Thalictrum thalictroides and T. hernandezii: Facilitating candidate gene discovery in an emerging model plant lineage.</title>
        <authorList>
            <person name="Arias T."/>
            <person name="Riano-Pachon D.M."/>
            <person name="Di Stilio V.S."/>
        </authorList>
    </citation>
    <scope>NUCLEOTIDE SEQUENCE [LARGE SCALE GENOMIC DNA]</scope>
    <source>
        <strain evidence="2">cv. WT478/WT964</strain>
        <tissue evidence="1">Leaves</tissue>
    </source>
</reference>